<dbReference type="InterPro" id="IPR028098">
    <property type="entry name" value="Glyco_trans_4-like_N"/>
</dbReference>
<accession>A0ABT1D264</accession>
<dbReference type="EMBL" id="JAFIRR010000043">
    <property type="protein sequence ID" value="MCO6415996.1"/>
    <property type="molecule type" value="Genomic_DNA"/>
</dbReference>
<feature type="domain" description="Glycosyl transferase family 1" evidence="1">
    <location>
        <begin position="170"/>
        <end position="310"/>
    </location>
</feature>
<dbReference type="Gene3D" id="3.40.50.2000">
    <property type="entry name" value="Glycogen Phosphorylase B"/>
    <property type="match status" value="2"/>
</dbReference>
<dbReference type="Pfam" id="PF13439">
    <property type="entry name" value="Glyco_transf_4"/>
    <property type="match status" value="1"/>
</dbReference>
<name>A0ABT1D264_9PROT</name>
<evidence type="ECO:0000313" key="4">
    <source>
        <dbReference type="Proteomes" id="UP001523392"/>
    </source>
</evidence>
<evidence type="ECO:0000259" key="2">
    <source>
        <dbReference type="Pfam" id="PF13439"/>
    </source>
</evidence>
<keyword evidence="4" id="KW-1185">Reference proteome</keyword>
<evidence type="ECO:0000313" key="3">
    <source>
        <dbReference type="EMBL" id="MCO6415996.1"/>
    </source>
</evidence>
<organism evidence="3 4">
    <name type="scientific">Siccirubricoccus soli</name>
    <dbReference type="NCBI Taxonomy" id="2899147"/>
    <lineage>
        <taxon>Bacteria</taxon>
        <taxon>Pseudomonadati</taxon>
        <taxon>Pseudomonadota</taxon>
        <taxon>Alphaproteobacteria</taxon>
        <taxon>Acetobacterales</taxon>
        <taxon>Roseomonadaceae</taxon>
        <taxon>Siccirubricoccus</taxon>
    </lineage>
</organism>
<dbReference type="InterPro" id="IPR001296">
    <property type="entry name" value="Glyco_trans_1"/>
</dbReference>
<gene>
    <name evidence="3" type="ORF">JYK14_07385</name>
</gene>
<proteinExistence type="predicted"/>
<dbReference type="CDD" id="cd03802">
    <property type="entry name" value="GT4_AviGT4-like"/>
    <property type="match status" value="1"/>
</dbReference>
<dbReference type="RefSeq" id="WP_252952605.1">
    <property type="nucleotide sequence ID" value="NZ_JAFIRR010000043.1"/>
</dbReference>
<feature type="domain" description="Glycosyltransferase subfamily 4-like N-terminal" evidence="2">
    <location>
        <begin position="18"/>
        <end position="124"/>
    </location>
</feature>
<dbReference type="Proteomes" id="UP001523392">
    <property type="component" value="Unassembled WGS sequence"/>
</dbReference>
<sequence length="372" mass="41162">MRIAQIAPLAEAVPPLCYGGTERIVSYLTEELVALGHDVTLFASGDSRTDARLVPIVPRSLRLADMMRDPNAFHVQMVQQVLARADEFDIIHAHIDYAHLPAFMATRVPHLTTMHGRMDLPELDSLFRHFPEAPLVSISNNQRLPLPMGRFVGTVYHGLPAELLSLHPRHQGYLAFLGRICPEKGLDSAIRIAQRTGRTLRIAAKVDRVDQAYFDSEIRHLLDGPGIEFIGEIGQAEMGEFLGNAAALVFPINWPEPFGLVMIEAMACGTPVIAFPRGSVPEVLEDGVSGFIVPDEDAAVAAVQRLEEIDRHGVRRAFERRFTARRMANDYLRLYADFARRSGREAPAARRLTHLADPVRHLPGNGADGLLG</sequence>
<evidence type="ECO:0000259" key="1">
    <source>
        <dbReference type="Pfam" id="PF00534"/>
    </source>
</evidence>
<dbReference type="PANTHER" id="PTHR12526">
    <property type="entry name" value="GLYCOSYLTRANSFERASE"/>
    <property type="match status" value="1"/>
</dbReference>
<comment type="caution">
    <text evidence="3">The sequence shown here is derived from an EMBL/GenBank/DDBJ whole genome shotgun (WGS) entry which is preliminary data.</text>
</comment>
<reference evidence="3 4" key="1">
    <citation type="submission" date="2021-12" db="EMBL/GenBank/DDBJ databases">
        <title>Siccirubricoccus leaddurans sp. nov., a high concentration Zn2+ tolerance bacterium.</title>
        <authorList>
            <person name="Cao Y."/>
        </authorList>
    </citation>
    <scope>NUCLEOTIDE SEQUENCE [LARGE SCALE GENOMIC DNA]</scope>
    <source>
        <strain evidence="3 4">KC 17139</strain>
    </source>
</reference>
<protein>
    <submittedName>
        <fullName evidence="3">Glycosyltransferase family 4 protein</fullName>
    </submittedName>
</protein>
<dbReference type="Pfam" id="PF00534">
    <property type="entry name" value="Glycos_transf_1"/>
    <property type="match status" value="1"/>
</dbReference>
<dbReference type="SUPFAM" id="SSF53756">
    <property type="entry name" value="UDP-Glycosyltransferase/glycogen phosphorylase"/>
    <property type="match status" value="1"/>
</dbReference>
<dbReference type="PANTHER" id="PTHR12526:SF595">
    <property type="entry name" value="BLL5217 PROTEIN"/>
    <property type="match status" value="1"/>
</dbReference>